<protein>
    <submittedName>
        <fullName evidence="2">Uncharacterized protein YvpB</fullName>
    </submittedName>
</protein>
<dbReference type="CDD" id="cd02549">
    <property type="entry name" value="Peptidase_C39A"/>
    <property type="match status" value="1"/>
</dbReference>
<dbReference type="RefSeq" id="WP_239549177.1">
    <property type="nucleotide sequence ID" value="NZ_JAFBER010000010.1"/>
</dbReference>
<dbReference type="PANTHER" id="PTHR37806">
    <property type="entry name" value="LMO0724 PROTEIN"/>
    <property type="match status" value="1"/>
</dbReference>
<evidence type="ECO:0000313" key="3">
    <source>
        <dbReference type="Proteomes" id="UP000808914"/>
    </source>
</evidence>
<dbReference type="PANTHER" id="PTHR37806:SF1">
    <property type="entry name" value="PEPTIDASE C39-LIKE DOMAIN-CONTAINING PROTEIN"/>
    <property type="match status" value="1"/>
</dbReference>
<dbReference type="EMBL" id="JAFBER010000010">
    <property type="protein sequence ID" value="MBM7645651.1"/>
    <property type="molecule type" value="Genomic_DNA"/>
</dbReference>
<dbReference type="Proteomes" id="UP000808914">
    <property type="component" value="Unassembled WGS sequence"/>
</dbReference>
<dbReference type="Pfam" id="PF13529">
    <property type="entry name" value="Peptidase_C39_2"/>
    <property type="match status" value="1"/>
</dbReference>
<keyword evidence="3" id="KW-1185">Reference proteome</keyword>
<sequence>MHEKEKKDLIDVPLISQMPELPRGCEVTSLAMVLRHAGIQADKMKLAKDIKRDPTPYEKNDNQVYFGHPNTGFVGDMYSFETPGLGVYHKPVADLARQYLKDRVVDLTGQEFRSVLNQLDEGKPVWVINNTWFDYLPQEYWETWQTPEGSLQITYKEHAVVLTGYDDRFVYFNDPLENEKNRKEDREKFIKGWEQMGKQAISYR</sequence>
<dbReference type="InterPro" id="IPR016997">
    <property type="entry name" value="UCP032442"/>
</dbReference>
<dbReference type="PIRSF" id="PIRSF032442">
    <property type="entry name" value="UCP032442"/>
    <property type="match status" value="1"/>
</dbReference>
<reference evidence="2 3" key="1">
    <citation type="submission" date="2021-01" db="EMBL/GenBank/DDBJ databases">
        <title>Genomic Encyclopedia of Type Strains, Phase IV (KMG-IV): sequencing the most valuable type-strain genomes for metagenomic binning, comparative biology and taxonomic classification.</title>
        <authorList>
            <person name="Goeker M."/>
        </authorList>
    </citation>
    <scope>NUCLEOTIDE SEQUENCE [LARGE SCALE GENOMIC DNA]</scope>
    <source>
        <strain evidence="2 3">DSM 28236</strain>
    </source>
</reference>
<organism evidence="2 3">
    <name type="scientific">Scopulibacillus daqui</name>
    <dbReference type="NCBI Taxonomy" id="1469162"/>
    <lineage>
        <taxon>Bacteria</taxon>
        <taxon>Bacillati</taxon>
        <taxon>Bacillota</taxon>
        <taxon>Bacilli</taxon>
        <taxon>Bacillales</taxon>
        <taxon>Sporolactobacillaceae</taxon>
        <taxon>Scopulibacillus</taxon>
    </lineage>
</organism>
<evidence type="ECO:0000313" key="2">
    <source>
        <dbReference type="EMBL" id="MBM7645651.1"/>
    </source>
</evidence>
<dbReference type="Gene3D" id="3.90.70.10">
    <property type="entry name" value="Cysteine proteinases"/>
    <property type="match status" value="1"/>
</dbReference>
<feature type="domain" description="Peptidase C39-like" evidence="1">
    <location>
        <begin position="10"/>
        <end position="175"/>
    </location>
</feature>
<dbReference type="InterPro" id="IPR039564">
    <property type="entry name" value="Peptidase_C39-like"/>
</dbReference>
<proteinExistence type="predicted"/>
<gene>
    <name evidence="2" type="ORF">JOD45_001869</name>
</gene>
<comment type="caution">
    <text evidence="2">The sequence shown here is derived from an EMBL/GenBank/DDBJ whole genome shotgun (WGS) entry which is preliminary data.</text>
</comment>
<accession>A0ABS2Q0I7</accession>
<dbReference type="InterPro" id="IPR039563">
    <property type="entry name" value="Peptidase_C39_single_dom"/>
</dbReference>
<evidence type="ECO:0000259" key="1">
    <source>
        <dbReference type="Pfam" id="PF13529"/>
    </source>
</evidence>
<name>A0ABS2Q0I7_9BACL</name>